<dbReference type="EMBL" id="VMSO01000007">
    <property type="protein sequence ID" value="KAA8501690.1"/>
    <property type="molecule type" value="Genomic_DNA"/>
</dbReference>
<reference evidence="2" key="1">
    <citation type="submission" date="2019-07" db="EMBL/GenBank/DDBJ databases">
        <authorList>
            <person name="Wongkuna S."/>
            <person name="Scaria J."/>
        </authorList>
    </citation>
    <scope>NUCLEOTIDE SEQUENCE [LARGE SCALE GENOMIC DNA]</scope>
    <source>
        <strain evidence="2">SW178</strain>
    </source>
</reference>
<proteinExistence type="predicted"/>
<dbReference type="Pfam" id="PF24848">
    <property type="entry name" value="DUF7723"/>
    <property type="match status" value="1"/>
</dbReference>
<dbReference type="RefSeq" id="WP_150310734.1">
    <property type="nucleotide sequence ID" value="NZ_VMSO01000007.1"/>
</dbReference>
<organism evidence="2 3">
    <name type="scientific">Mediterraneibacter catenae</name>
    <dbReference type="NCBI Taxonomy" id="2594882"/>
    <lineage>
        <taxon>Bacteria</taxon>
        <taxon>Bacillati</taxon>
        <taxon>Bacillota</taxon>
        <taxon>Clostridia</taxon>
        <taxon>Lachnospirales</taxon>
        <taxon>Lachnospiraceae</taxon>
        <taxon>Mediterraneibacter</taxon>
    </lineage>
</organism>
<evidence type="ECO:0000313" key="3">
    <source>
        <dbReference type="Proteomes" id="UP000322025"/>
    </source>
</evidence>
<dbReference type="InterPro" id="IPR056140">
    <property type="entry name" value="DUF7723"/>
</dbReference>
<dbReference type="OrthoDB" id="2056054at2"/>
<accession>A0A5M9HXH9</accession>
<sequence>MTDVIKVANEADMIVNGYAFTHCTEGYRVLNLNRPDKAVVLSKTGDVLETSMDDIEIQIVRDYLRKNSEFMEECDA</sequence>
<dbReference type="AlphaFoldDB" id="A0A5M9HXH9"/>
<name>A0A5M9HXH9_9FIRM</name>
<gene>
    <name evidence="2" type="ORF">FNY66_07415</name>
</gene>
<dbReference type="Proteomes" id="UP000322025">
    <property type="component" value="Unassembled WGS sequence"/>
</dbReference>
<protein>
    <recommendedName>
        <fullName evidence="1">DUF7723 domain-containing protein</fullName>
    </recommendedName>
</protein>
<comment type="caution">
    <text evidence="2">The sequence shown here is derived from an EMBL/GenBank/DDBJ whole genome shotgun (WGS) entry which is preliminary data.</text>
</comment>
<evidence type="ECO:0000313" key="2">
    <source>
        <dbReference type="EMBL" id="KAA8501690.1"/>
    </source>
</evidence>
<keyword evidence="3" id="KW-1185">Reference proteome</keyword>
<evidence type="ECO:0000259" key="1">
    <source>
        <dbReference type="Pfam" id="PF24848"/>
    </source>
</evidence>
<feature type="domain" description="DUF7723" evidence="1">
    <location>
        <begin position="1"/>
        <end position="71"/>
    </location>
</feature>